<dbReference type="EMBL" id="LXQA010523425">
    <property type="protein sequence ID" value="MCI57101.1"/>
    <property type="molecule type" value="Genomic_DNA"/>
</dbReference>
<evidence type="ECO:0000256" key="1">
    <source>
        <dbReference type="SAM" id="MobiDB-lite"/>
    </source>
</evidence>
<organism evidence="2 3">
    <name type="scientific">Trifolium medium</name>
    <dbReference type="NCBI Taxonomy" id="97028"/>
    <lineage>
        <taxon>Eukaryota</taxon>
        <taxon>Viridiplantae</taxon>
        <taxon>Streptophyta</taxon>
        <taxon>Embryophyta</taxon>
        <taxon>Tracheophyta</taxon>
        <taxon>Spermatophyta</taxon>
        <taxon>Magnoliopsida</taxon>
        <taxon>eudicotyledons</taxon>
        <taxon>Gunneridae</taxon>
        <taxon>Pentapetalae</taxon>
        <taxon>rosids</taxon>
        <taxon>fabids</taxon>
        <taxon>Fabales</taxon>
        <taxon>Fabaceae</taxon>
        <taxon>Papilionoideae</taxon>
        <taxon>50 kb inversion clade</taxon>
        <taxon>NPAAA clade</taxon>
        <taxon>Hologalegina</taxon>
        <taxon>IRL clade</taxon>
        <taxon>Trifolieae</taxon>
        <taxon>Trifolium</taxon>
    </lineage>
</organism>
<evidence type="ECO:0000313" key="3">
    <source>
        <dbReference type="Proteomes" id="UP000265520"/>
    </source>
</evidence>
<protein>
    <submittedName>
        <fullName evidence="2">Uncharacterized protein</fullName>
    </submittedName>
</protein>
<keyword evidence="3" id="KW-1185">Reference proteome</keyword>
<reference evidence="2 3" key="1">
    <citation type="journal article" date="2018" name="Front. Plant Sci.">
        <title>Red Clover (Trifolium pratense) and Zigzag Clover (T. medium) - A Picture of Genomic Similarities and Differences.</title>
        <authorList>
            <person name="Dluhosova J."/>
            <person name="Istvanek J."/>
            <person name="Nedelnik J."/>
            <person name="Repkova J."/>
        </authorList>
    </citation>
    <scope>NUCLEOTIDE SEQUENCE [LARGE SCALE GENOMIC DNA]</scope>
    <source>
        <strain evidence="3">cv. 10/8</strain>
        <tissue evidence="2">Leaf</tissue>
    </source>
</reference>
<name>A0A392T7M7_9FABA</name>
<comment type="caution">
    <text evidence="2">The sequence shown here is derived from an EMBL/GenBank/DDBJ whole genome shotgun (WGS) entry which is preliminary data.</text>
</comment>
<feature type="compositionally biased region" description="Low complexity" evidence="1">
    <location>
        <begin position="8"/>
        <end position="18"/>
    </location>
</feature>
<dbReference type="AlphaFoldDB" id="A0A392T7M7"/>
<sequence length="47" mass="5079">MISAAIQSLSLPLHSSPSSRKDAIHHPILDPTFLPRLAATTHHDILA</sequence>
<proteinExistence type="predicted"/>
<feature type="region of interest" description="Disordered" evidence="1">
    <location>
        <begin position="1"/>
        <end position="22"/>
    </location>
</feature>
<evidence type="ECO:0000313" key="2">
    <source>
        <dbReference type="EMBL" id="MCI57101.1"/>
    </source>
</evidence>
<accession>A0A392T7M7</accession>
<dbReference type="Proteomes" id="UP000265520">
    <property type="component" value="Unassembled WGS sequence"/>
</dbReference>